<evidence type="ECO:0000259" key="1">
    <source>
        <dbReference type="PROSITE" id="PS50902"/>
    </source>
</evidence>
<dbReference type="RefSeq" id="WP_076489997.1">
    <property type="nucleotide sequence ID" value="NZ_FTMS01000038.1"/>
</dbReference>
<reference evidence="3" key="1">
    <citation type="submission" date="2017-01" db="EMBL/GenBank/DDBJ databases">
        <authorList>
            <person name="Varghese N."/>
            <person name="Submissions S."/>
        </authorList>
    </citation>
    <scope>NUCLEOTIDE SEQUENCE [LARGE SCALE GENOMIC DNA]</scope>
    <source>
        <strain evidence="3">ASpG1</strain>
    </source>
</reference>
<evidence type="ECO:0000313" key="3">
    <source>
        <dbReference type="Proteomes" id="UP000186400"/>
    </source>
</evidence>
<dbReference type="SUPFAM" id="SSF52218">
    <property type="entry name" value="Flavoproteins"/>
    <property type="match status" value="1"/>
</dbReference>
<keyword evidence="3" id="KW-1185">Reference proteome</keyword>
<proteinExistence type="predicted"/>
<evidence type="ECO:0000313" key="2">
    <source>
        <dbReference type="EMBL" id="SIR09457.1"/>
    </source>
</evidence>
<dbReference type="Gene3D" id="3.40.50.360">
    <property type="match status" value="1"/>
</dbReference>
<sequence>MAKIFYFSGTGNSYLVAKKLGMKIENCELIKITYEIKREIYEDDIIGIVFPVYYFGLPKIVENFLINFDFKSSGYGNGKLN</sequence>
<dbReference type="AlphaFoldDB" id="A0A1N6Y4H4"/>
<dbReference type="OrthoDB" id="9761899at2"/>
<gene>
    <name evidence="2" type="ORF">SAMN05920897_1385</name>
</gene>
<name>A0A1N6Y4H4_9SPIO</name>
<dbReference type="InterPro" id="IPR029039">
    <property type="entry name" value="Flavoprotein-like_sf"/>
</dbReference>
<dbReference type="PROSITE" id="PS50902">
    <property type="entry name" value="FLAVODOXIN_LIKE"/>
    <property type="match status" value="1"/>
</dbReference>
<dbReference type="InterPro" id="IPR008254">
    <property type="entry name" value="Flavodoxin/NO_synth"/>
</dbReference>
<dbReference type="GO" id="GO:0010181">
    <property type="term" value="F:FMN binding"/>
    <property type="evidence" value="ECO:0007669"/>
    <property type="project" value="InterPro"/>
</dbReference>
<feature type="domain" description="Flavodoxin-like" evidence="1">
    <location>
        <begin position="2"/>
        <end position="81"/>
    </location>
</feature>
<dbReference type="EMBL" id="FTMS01000038">
    <property type="protein sequence ID" value="SIR09457.1"/>
    <property type="molecule type" value="Genomic_DNA"/>
</dbReference>
<organism evidence="2 3">
    <name type="scientific">Alkalispirochaeta americana</name>
    <dbReference type="NCBI Taxonomy" id="159291"/>
    <lineage>
        <taxon>Bacteria</taxon>
        <taxon>Pseudomonadati</taxon>
        <taxon>Spirochaetota</taxon>
        <taxon>Spirochaetia</taxon>
        <taxon>Spirochaetales</taxon>
        <taxon>Spirochaetaceae</taxon>
        <taxon>Alkalispirochaeta</taxon>
    </lineage>
</organism>
<accession>A0A1N6Y4H4</accession>
<dbReference type="STRING" id="159291.SAMN05920897_1385"/>
<dbReference type="Proteomes" id="UP000186400">
    <property type="component" value="Unassembled WGS sequence"/>
</dbReference>
<protein>
    <recommendedName>
        <fullName evidence="1">Flavodoxin-like domain-containing protein</fullName>
    </recommendedName>
</protein>